<comment type="similarity">
    <text evidence="1">Belongs to the fimbrial export usher family.</text>
</comment>
<dbReference type="GO" id="GO:0009297">
    <property type="term" value="P:pilus assembly"/>
    <property type="evidence" value="ECO:0007669"/>
    <property type="project" value="InterPro"/>
</dbReference>
<sequence length="850" mass="90301">MPRASDAGLLLLTACAAAAQAQQPPPSPAQQAQERVAGERMAAQTPRFGETLLLGLKINGIAQPQTVRAVRVPEGLAIPQALWTELKFRPPALPPRMIEGELHMVLGDGPAELMRWRIEELSQTLEIDAPPQAFSDQQLEVARAATQVTLPSTFGVYGNYDVQWQRRVGGDGNVNGLAEVGVLTPAGDLSHQQLYRGGTGGGWVRLDTRWTMDRPEHLASWRLGDSVAQPGTWGQAMRFGGVQWSTDFSLRPGFLSFPLPTLKGEAALPSTVDVFVNNSQRLQGRVQPGPFDITDLPLVTGQGEIRTVVRDLLGREQVVVQPYYISPALLKPGLSSSSVELGWLRENYGVDSNRYGRAMLAGTWRNGVSSGFTQEWRGELAARQQAVGASGLWLVSELGTLSLSGVASRSDDPAARRGALAAVGVERQGMDWSGGFQVKRATAGFTQLGNAVSPKWSVSASIGTQWKQWGLGVGLVQQGAPQRTPTDNQLQVASKLLSFNASRSLGNWGFVGLSALKVGDGGGTSIAMFWSLLLDDNKSLSTAWQGQRGGGQTARDLWQVQLQSNPPVGEGVGYQLLAESNGRQQAQAQWQSNRVALDGGVSRIAGRTDVRLGASGGLAWMDGSTYASRRIDGGFAVVQVGDQPNVRITHDNQPVARTDASGRAFLPSLRGYQVNRVGVVADDLPLDAEIEALELQVTPARRSAALIRFPISHSQTATFRAVDEAGEPLPPGTELRLVGGARGFPMGLDGRAFLTGLAVEAGAVNRVRATLEDGSSCELELRVPAQAAELPDLGTLTCRRVAVPAMDAVSVPTSTVPPATPSPPSTPPTSPTPFTPLNPPGASAAAKESS</sequence>
<reference evidence="4 5" key="1">
    <citation type="journal article" date="2008" name="Int. J. Syst. Evol. Microbiol.">
        <title>Description of Roseateles aquatilis sp. nov. and Roseateles terrae sp. nov., in the class Betaproteobacteria, and emended description of the genus Roseateles.</title>
        <authorList>
            <person name="Gomila M."/>
            <person name="Bowien B."/>
            <person name="Falsen E."/>
            <person name="Moore E.R."/>
            <person name="Lalucat J."/>
        </authorList>
    </citation>
    <scope>NUCLEOTIDE SEQUENCE [LARGE SCALE GENOMIC DNA]</scope>
    <source>
        <strain evidence="4 5">CCUG 48205</strain>
    </source>
</reference>
<keyword evidence="1" id="KW-0998">Cell outer membrane</keyword>
<feature type="signal peptide" evidence="3">
    <location>
        <begin position="1"/>
        <end position="21"/>
    </location>
</feature>
<dbReference type="PROSITE" id="PS01151">
    <property type="entry name" value="FIMBRIAL_USHER"/>
    <property type="match status" value="1"/>
</dbReference>
<proteinExistence type="inferred from homology"/>
<organism evidence="4 5">
    <name type="scientific">Roseateles aquatilis</name>
    <dbReference type="NCBI Taxonomy" id="431061"/>
    <lineage>
        <taxon>Bacteria</taxon>
        <taxon>Pseudomonadati</taxon>
        <taxon>Pseudomonadota</taxon>
        <taxon>Betaproteobacteria</taxon>
        <taxon>Burkholderiales</taxon>
        <taxon>Sphaerotilaceae</taxon>
        <taxon>Roseateles</taxon>
    </lineage>
</organism>
<accession>A0A246J660</accession>
<keyword evidence="1" id="KW-0812">Transmembrane</keyword>
<gene>
    <name evidence="4" type="ORF">CDN99_17690</name>
</gene>
<dbReference type="AlphaFoldDB" id="A0A246J660"/>
<dbReference type="Proteomes" id="UP000197468">
    <property type="component" value="Unassembled WGS sequence"/>
</dbReference>
<keyword evidence="5" id="KW-1185">Reference proteome</keyword>
<dbReference type="PANTHER" id="PTHR30451">
    <property type="entry name" value="OUTER MEMBRANE USHER PROTEIN"/>
    <property type="match status" value="1"/>
</dbReference>
<evidence type="ECO:0000256" key="3">
    <source>
        <dbReference type="SAM" id="SignalP"/>
    </source>
</evidence>
<keyword evidence="1" id="KW-0813">Transport</keyword>
<dbReference type="GO" id="GO:0015473">
    <property type="term" value="F:fimbrial usher porin activity"/>
    <property type="evidence" value="ECO:0007669"/>
    <property type="project" value="InterPro"/>
</dbReference>
<evidence type="ECO:0000256" key="2">
    <source>
        <dbReference type="SAM" id="MobiDB-lite"/>
    </source>
</evidence>
<dbReference type="Gene3D" id="2.60.40.2610">
    <property type="entry name" value="Outer membrane usher protein FimD, plug domain"/>
    <property type="match status" value="1"/>
</dbReference>
<feature type="compositionally biased region" description="Pro residues" evidence="2">
    <location>
        <begin position="818"/>
        <end position="839"/>
    </location>
</feature>
<dbReference type="EMBL" id="NIOF01000008">
    <property type="protein sequence ID" value="OWQ87724.1"/>
    <property type="molecule type" value="Genomic_DNA"/>
</dbReference>
<dbReference type="InterPro" id="IPR000015">
    <property type="entry name" value="Fimb_usher"/>
</dbReference>
<dbReference type="OrthoDB" id="8587at2"/>
<feature type="region of interest" description="Disordered" evidence="2">
    <location>
        <begin position="811"/>
        <end position="850"/>
    </location>
</feature>
<keyword evidence="3" id="KW-0732">Signal</keyword>
<evidence type="ECO:0008006" key="6">
    <source>
        <dbReference type="Google" id="ProtNLM"/>
    </source>
</evidence>
<keyword evidence="1" id="KW-0472">Membrane</keyword>
<evidence type="ECO:0000313" key="4">
    <source>
        <dbReference type="EMBL" id="OWQ87724.1"/>
    </source>
</evidence>
<dbReference type="InterPro" id="IPR018030">
    <property type="entry name" value="Fimbrial_membr_usher_CS"/>
</dbReference>
<dbReference type="Gene3D" id="2.60.40.3110">
    <property type="match status" value="1"/>
</dbReference>
<evidence type="ECO:0000313" key="5">
    <source>
        <dbReference type="Proteomes" id="UP000197468"/>
    </source>
</evidence>
<dbReference type="InterPro" id="IPR042186">
    <property type="entry name" value="FimD_plug_dom"/>
</dbReference>
<comment type="subcellular location">
    <subcellularLocation>
        <location evidence="1">Cell outer membrane</location>
        <topology evidence="1">Multi-pass membrane protein</topology>
    </subcellularLocation>
</comment>
<feature type="region of interest" description="Disordered" evidence="2">
    <location>
        <begin position="21"/>
        <end position="42"/>
    </location>
</feature>
<dbReference type="PANTHER" id="PTHR30451:SF5">
    <property type="entry name" value="SLR0019 PROTEIN"/>
    <property type="match status" value="1"/>
</dbReference>
<feature type="chain" id="PRO_5012376906" description="PapC-like C-terminal domain-containing protein" evidence="3">
    <location>
        <begin position="22"/>
        <end position="850"/>
    </location>
</feature>
<evidence type="ECO:0000256" key="1">
    <source>
        <dbReference type="RuleBase" id="RU003884"/>
    </source>
</evidence>
<dbReference type="GO" id="GO:0009279">
    <property type="term" value="C:cell outer membrane"/>
    <property type="evidence" value="ECO:0007669"/>
    <property type="project" value="UniProtKB-SubCell"/>
</dbReference>
<dbReference type="Pfam" id="PF00577">
    <property type="entry name" value="Usher"/>
    <property type="match status" value="2"/>
</dbReference>
<dbReference type="RefSeq" id="WP_088386212.1">
    <property type="nucleotide sequence ID" value="NZ_NIOF01000008.1"/>
</dbReference>
<keyword evidence="1" id="KW-1029">Fimbrium biogenesis</keyword>
<protein>
    <recommendedName>
        <fullName evidence="6">PapC-like C-terminal domain-containing protein</fullName>
    </recommendedName>
</protein>
<comment type="caution">
    <text evidence="4">The sequence shown here is derived from an EMBL/GenBank/DDBJ whole genome shotgun (WGS) entry which is preliminary data.</text>
</comment>
<name>A0A246J660_9BURK</name>